<evidence type="ECO:0000313" key="3">
    <source>
        <dbReference type="EMBL" id="RYR64034.1"/>
    </source>
</evidence>
<dbReference type="GO" id="GO:0006355">
    <property type="term" value="P:regulation of DNA-templated transcription"/>
    <property type="evidence" value="ECO:0007669"/>
    <property type="project" value="UniProtKB-UniRule"/>
</dbReference>
<reference evidence="3 4" key="1">
    <citation type="submission" date="2019-01" db="EMBL/GenBank/DDBJ databases">
        <title>Sequencing of cultivated peanut Arachis hypogaea provides insights into genome evolution and oil improvement.</title>
        <authorList>
            <person name="Chen X."/>
        </authorList>
    </citation>
    <scope>NUCLEOTIDE SEQUENCE [LARGE SCALE GENOMIC DNA]</scope>
    <source>
        <strain evidence="4">cv. Fuhuasheng</strain>
        <tissue evidence="3">Leaves</tissue>
    </source>
</reference>
<dbReference type="InterPro" id="IPR006564">
    <property type="entry name" value="Znf_PMZ"/>
</dbReference>
<keyword evidence="1" id="KW-0539">Nucleus</keyword>
<gene>
    <name evidence="3" type="ORF">Ahy_A03g010185</name>
</gene>
<comment type="subcellular location">
    <subcellularLocation>
        <location evidence="1">Nucleus</location>
    </subcellularLocation>
</comment>
<evidence type="ECO:0000259" key="2">
    <source>
        <dbReference type="SMART" id="SM00575"/>
    </source>
</evidence>
<dbReference type="EMBL" id="SDMP01000003">
    <property type="protein sequence ID" value="RYR64034.1"/>
    <property type="molecule type" value="Genomic_DNA"/>
</dbReference>
<dbReference type="PANTHER" id="PTHR31669">
    <property type="entry name" value="PROTEIN FAR1-RELATED SEQUENCE 10-RELATED"/>
    <property type="match status" value="1"/>
</dbReference>
<dbReference type="Proteomes" id="UP000289738">
    <property type="component" value="Chromosome A03"/>
</dbReference>
<protein>
    <recommendedName>
        <fullName evidence="1">Protein FAR1-RELATED SEQUENCE</fullName>
    </recommendedName>
</protein>
<proteinExistence type="inferred from homology"/>
<name>A0A445DLC8_ARAHY</name>
<comment type="similarity">
    <text evidence="1">Belongs to the FHY3/FAR1 family.</text>
</comment>
<keyword evidence="1" id="KW-0863">Zinc-finger</keyword>
<evidence type="ECO:0000313" key="4">
    <source>
        <dbReference type="Proteomes" id="UP000289738"/>
    </source>
</evidence>
<feature type="domain" description="Zinc finger PMZ-type" evidence="2">
    <location>
        <begin position="35"/>
        <end position="62"/>
    </location>
</feature>
<accession>A0A445DLC8</accession>
<keyword evidence="1" id="KW-0479">Metal-binding</keyword>
<organism evidence="3 4">
    <name type="scientific">Arachis hypogaea</name>
    <name type="common">Peanut</name>
    <dbReference type="NCBI Taxonomy" id="3818"/>
    <lineage>
        <taxon>Eukaryota</taxon>
        <taxon>Viridiplantae</taxon>
        <taxon>Streptophyta</taxon>
        <taxon>Embryophyta</taxon>
        <taxon>Tracheophyta</taxon>
        <taxon>Spermatophyta</taxon>
        <taxon>Magnoliopsida</taxon>
        <taxon>eudicotyledons</taxon>
        <taxon>Gunneridae</taxon>
        <taxon>Pentapetalae</taxon>
        <taxon>rosids</taxon>
        <taxon>fabids</taxon>
        <taxon>Fabales</taxon>
        <taxon>Fabaceae</taxon>
        <taxon>Papilionoideae</taxon>
        <taxon>50 kb inversion clade</taxon>
        <taxon>dalbergioids sensu lato</taxon>
        <taxon>Dalbergieae</taxon>
        <taxon>Pterocarpus clade</taxon>
        <taxon>Arachis</taxon>
    </lineage>
</organism>
<dbReference type="GO" id="GO:0005634">
    <property type="term" value="C:nucleus"/>
    <property type="evidence" value="ECO:0007669"/>
    <property type="project" value="UniProtKB-SubCell"/>
</dbReference>
<sequence>MKSSGKFKHNLEERGGFNSTFNKFIVTYDAISREVKCQCLLFESRGILYRHSLSVLNFERVDKVAPKYILERWSKNIKRRHTHIKSSQDEPLLELRNATLSAFNDLQSPPRVRTRGRPKNRLESNMLNLLDDGSMIQSSSNLYKAQDINYLGEDFRNRNIRCFNALFVHQSFFYSWPRLRKLSDLEPLGFIKLMN</sequence>
<keyword evidence="4" id="KW-1185">Reference proteome</keyword>
<dbReference type="AlphaFoldDB" id="A0A445DLC8"/>
<evidence type="ECO:0000256" key="1">
    <source>
        <dbReference type="RuleBase" id="RU367018"/>
    </source>
</evidence>
<keyword evidence="1" id="KW-0862">Zinc</keyword>
<comment type="function">
    <text evidence="1">Putative transcription activator involved in regulating light control of development.</text>
</comment>
<comment type="caution">
    <text evidence="3">The sequence shown here is derived from an EMBL/GenBank/DDBJ whole genome shotgun (WGS) entry which is preliminary data.</text>
</comment>
<dbReference type="InterPro" id="IPR031052">
    <property type="entry name" value="FHY3/FAR1"/>
</dbReference>
<dbReference type="PANTHER" id="PTHR31669:SF251">
    <property type="entry name" value="PROTEIN FAR1-RELATED SEQUENCE"/>
    <property type="match status" value="1"/>
</dbReference>
<dbReference type="SMART" id="SM00575">
    <property type="entry name" value="ZnF_PMZ"/>
    <property type="match status" value="1"/>
</dbReference>
<dbReference type="GO" id="GO:0008270">
    <property type="term" value="F:zinc ion binding"/>
    <property type="evidence" value="ECO:0007669"/>
    <property type="project" value="UniProtKB-UniRule"/>
</dbReference>